<keyword evidence="5" id="KW-0378">Hydrolase</keyword>
<evidence type="ECO:0000313" key="5">
    <source>
        <dbReference type="EMBL" id="NVH57921.1"/>
    </source>
</evidence>
<keyword evidence="5" id="KW-0540">Nuclease</keyword>
<feature type="region of interest" description="Disordered" evidence="1">
    <location>
        <begin position="25"/>
        <end position="56"/>
    </location>
</feature>
<feature type="domain" description="Type VII secretion system protein EssD-like" evidence="3">
    <location>
        <begin position="84"/>
        <end position="214"/>
    </location>
</feature>
<feature type="signal peptide" evidence="2">
    <location>
        <begin position="1"/>
        <end position="24"/>
    </location>
</feature>
<comment type="caution">
    <text evidence="5">The sequence shown here is derived from an EMBL/GenBank/DDBJ whole genome shotgun (WGS) entry which is preliminary data.</text>
</comment>
<sequence length="318" mass="35361">MKRIKQHFYILLLLVAATFTTACGNTTDKSDTTATSGVSTDSDTPASDISAASVEEVPEYSGEPYIEINDNEPEFTEEELDTNSYESYSELDTLGRCGTATACVGTDLMPTEERGSIGQVKPSGWHTVKYNGLVDGNYLYNRCHLIGYQLTGENANEENLITGTRYLNVEGMLPFENEIADYVSETDNHVLYRVTPIYESENLVASGVQMEAKSLEDNGKGVTFNVYCYNAQPGIEIDYATGESHKTDTAAESKETNKSETPKETTKDTYIINKNTHKFHKPDCSSVKDMKPKNKKEFTGSRDELINQDMDPCDRCRP</sequence>
<reference evidence="5" key="2">
    <citation type="submission" date="2020-02" db="EMBL/GenBank/DDBJ databases">
        <authorList>
            <person name="Littmann E."/>
            <person name="Sorbara M."/>
        </authorList>
    </citation>
    <scope>NUCLEOTIDE SEQUENCE</scope>
    <source>
        <strain evidence="5">MSK.17.11</strain>
        <strain evidence="4">MSK.17.38</strain>
    </source>
</reference>
<feature type="compositionally biased region" description="Polar residues" evidence="1">
    <location>
        <begin position="25"/>
        <end position="47"/>
    </location>
</feature>
<dbReference type="AlphaFoldDB" id="A0A850HHK3"/>
<reference evidence="6 7" key="1">
    <citation type="journal article" date="2020" name="Cell Host Microbe">
        <title>Functional and Genomic Variation between Human-Derived Isolates of Lachnospiraceae Reveals Inter- and Intra-Species Diversity.</title>
        <authorList>
            <person name="Sorbara M.T."/>
            <person name="Littmann E.R."/>
            <person name="Fontana E."/>
            <person name="Moody T.U."/>
            <person name="Kohout C.E."/>
            <person name="Gjonbalaj M."/>
            <person name="Eaton V."/>
            <person name="Seok R."/>
            <person name="Leiner I.M."/>
            <person name="Pamer E.G."/>
        </authorList>
    </citation>
    <scope>NUCLEOTIDE SEQUENCE [LARGE SCALE GENOMIC DNA]</scope>
    <source>
        <strain evidence="5 6">MSK.17.11</strain>
        <strain evidence="4 7">MSK.17.38</strain>
    </source>
</reference>
<feature type="compositionally biased region" description="Basic and acidic residues" evidence="1">
    <location>
        <begin position="282"/>
        <end position="305"/>
    </location>
</feature>
<dbReference type="PROSITE" id="PS51257">
    <property type="entry name" value="PROKAR_LIPOPROTEIN"/>
    <property type="match status" value="1"/>
</dbReference>
<organism evidence="5 6">
    <name type="scientific">Dorea phocaeensis</name>
    <dbReference type="NCBI Taxonomy" id="2040291"/>
    <lineage>
        <taxon>Bacteria</taxon>
        <taxon>Bacillati</taxon>
        <taxon>Bacillota</taxon>
        <taxon>Clostridia</taxon>
        <taxon>Lachnospirales</taxon>
        <taxon>Lachnospiraceae</taxon>
        <taxon>Dorea</taxon>
    </lineage>
</organism>
<dbReference type="InterPro" id="IPR035451">
    <property type="entry name" value="Ada-like_dom_sf"/>
</dbReference>
<accession>A0A850HHK3</accession>
<dbReference type="SUPFAM" id="SSF57884">
    <property type="entry name" value="Ada DNA repair protein, N-terminal domain (N-Ada 10)"/>
    <property type="match status" value="1"/>
</dbReference>
<dbReference type="EMBL" id="JAAIUO010000002">
    <property type="protein sequence ID" value="NSK13992.1"/>
    <property type="molecule type" value="Genomic_DNA"/>
</dbReference>
<dbReference type="OrthoDB" id="9783680at2"/>
<feature type="chain" id="PRO_5039312675" evidence="2">
    <location>
        <begin position="25"/>
        <end position="318"/>
    </location>
</feature>
<gene>
    <name evidence="5" type="ORF">G5A66_04500</name>
    <name evidence="4" type="ORF">G5A75_03700</name>
</gene>
<evidence type="ECO:0000313" key="7">
    <source>
        <dbReference type="Proteomes" id="UP000701680"/>
    </source>
</evidence>
<dbReference type="Pfam" id="PF13930">
    <property type="entry name" value="Endonuclea_NS_2"/>
    <property type="match status" value="1"/>
</dbReference>
<evidence type="ECO:0000259" key="3">
    <source>
        <dbReference type="Pfam" id="PF13930"/>
    </source>
</evidence>
<evidence type="ECO:0000313" key="4">
    <source>
        <dbReference type="EMBL" id="NSK13992.1"/>
    </source>
</evidence>
<dbReference type="Gene3D" id="3.40.570.10">
    <property type="entry name" value="Extracellular Endonuclease, subunit A"/>
    <property type="match status" value="1"/>
</dbReference>
<name>A0A850HHK3_9FIRM</name>
<dbReference type="InterPro" id="IPR044927">
    <property type="entry name" value="Endonuclea_NS_2"/>
</dbReference>
<evidence type="ECO:0000313" key="6">
    <source>
        <dbReference type="Proteomes" id="UP000528555"/>
    </source>
</evidence>
<feature type="region of interest" description="Disordered" evidence="1">
    <location>
        <begin position="246"/>
        <end position="266"/>
    </location>
</feature>
<feature type="region of interest" description="Disordered" evidence="1">
    <location>
        <begin position="282"/>
        <end position="318"/>
    </location>
</feature>
<keyword evidence="6" id="KW-1185">Reference proteome</keyword>
<dbReference type="GO" id="GO:0004519">
    <property type="term" value="F:endonuclease activity"/>
    <property type="evidence" value="ECO:0007669"/>
    <property type="project" value="UniProtKB-KW"/>
</dbReference>
<dbReference type="EMBL" id="JAAITX010000002">
    <property type="protein sequence ID" value="NVH57921.1"/>
    <property type="molecule type" value="Genomic_DNA"/>
</dbReference>
<dbReference type="InterPro" id="IPR044929">
    <property type="entry name" value="DNA/RNA_non-sp_Endonuclease_sf"/>
</dbReference>
<evidence type="ECO:0000256" key="1">
    <source>
        <dbReference type="SAM" id="MobiDB-lite"/>
    </source>
</evidence>
<proteinExistence type="predicted"/>
<dbReference type="Proteomes" id="UP000701680">
    <property type="component" value="Unassembled WGS sequence"/>
</dbReference>
<protein>
    <submittedName>
        <fullName evidence="5">DNA/RNA non-specific endonuclease</fullName>
    </submittedName>
</protein>
<dbReference type="Proteomes" id="UP000528555">
    <property type="component" value="Unassembled WGS sequence"/>
</dbReference>
<evidence type="ECO:0000256" key="2">
    <source>
        <dbReference type="SAM" id="SignalP"/>
    </source>
</evidence>
<dbReference type="Gene3D" id="3.40.10.10">
    <property type="entry name" value="DNA Methylphosphotriester Repair Domain"/>
    <property type="match status" value="1"/>
</dbReference>
<keyword evidence="5" id="KW-0255">Endonuclease</keyword>
<dbReference type="RefSeq" id="WP_101694035.1">
    <property type="nucleotide sequence ID" value="NZ_JAAITX010000002.1"/>
</dbReference>
<keyword evidence="2" id="KW-0732">Signal</keyword>